<feature type="transmembrane region" description="Helical" evidence="9">
    <location>
        <begin position="42"/>
        <end position="60"/>
    </location>
</feature>
<name>A0A507ZUN3_9GAMM</name>
<feature type="transmembrane region" description="Helical" evidence="9">
    <location>
        <begin position="295"/>
        <end position="319"/>
    </location>
</feature>
<keyword evidence="6 9" id="KW-1133">Transmembrane helix</keyword>
<evidence type="ECO:0000256" key="3">
    <source>
        <dbReference type="ARBA" id="ARBA00022475"/>
    </source>
</evidence>
<feature type="transmembrane region" description="Helical" evidence="9">
    <location>
        <begin position="189"/>
        <end position="210"/>
    </location>
</feature>
<evidence type="ECO:0000256" key="7">
    <source>
        <dbReference type="ARBA" id="ARBA00023010"/>
    </source>
</evidence>
<evidence type="ECO:0000313" key="12">
    <source>
        <dbReference type="Proteomes" id="UP000320431"/>
    </source>
</evidence>
<dbReference type="InterPro" id="IPR048634">
    <property type="entry name" value="SecD_SecF_C"/>
</dbReference>
<evidence type="ECO:0000259" key="10">
    <source>
        <dbReference type="Pfam" id="PF02355"/>
    </source>
</evidence>
<evidence type="ECO:0000313" key="11">
    <source>
        <dbReference type="EMBL" id="KAB8165658.1"/>
    </source>
</evidence>
<dbReference type="InterPro" id="IPR022813">
    <property type="entry name" value="SecD/SecF_arch_bac"/>
</dbReference>
<proteinExistence type="inferred from homology"/>
<comment type="subunit">
    <text evidence="9">Forms a complex with SecD. Part of the essential Sec protein translocation apparatus which comprises SecA, SecYEG and auxiliary proteins SecDF-YajC and YidC.</text>
</comment>
<dbReference type="PANTHER" id="PTHR30081:SF8">
    <property type="entry name" value="PROTEIN TRANSLOCASE SUBUNIT SECF"/>
    <property type="match status" value="1"/>
</dbReference>
<dbReference type="InterPro" id="IPR022646">
    <property type="entry name" value="SecD/SecF_CS"/>
</dbReference>
<dbReference type="GO" id="GO:0043952">
    <property type="term" value="P:protein transport by the Sec complex"/>
    <property type="evidence" value="ECO:0007669"/>
    <property type="project" value="UniProtKB-UniRule"/>
</dbReference>
<evidence type="ECO:0000256" key="6">
    <source>
        <dbReference type="ARBA" id="ARBA00022989"/>
    </source>
</evidence>
<dbReference type="NCBIfam" id="TIGR00966">
    <property type="entry name" value="transloc_SecF"/>
    <property type="match status" value="1"/>
</dbReference>
<dbReference type="GO" id="GO:0015450">
    <property type="term" value="F:protein-transporting ATPase activity"/>
    <property type="evidence" value="ECO:0007669"/>
    <property type="project" value="InterPro"/>
</dbReference>
<comment type="caution">
    <text evidence="11">The sequence shown here is derived from an EMBL/GenBank/DDBJ whole genome shotgun (WGS) entry which is preliminary data.</text>
</comment>
<sequence length="340" mass="36800">MGRRAVAGPALVRPADNQESRMKPFNLFPYDSKIDFMRLGRVSLTIAALLVLGSIAAMTFKGFNFALDFTGGTVTEMRFEQPVDVDDVRARLGEAGYGNAQVQTFGSGNDLLIRVQPKGEDEEGGADQDTAREIQQALAIPGNAGTVLKSDFVGPQVGKEIAINGIWALIFVVVGFMIYISFRFEKKFAVAATLTTLHDVVVVTGWFALSGHEFDLTVLAGILSVMGFSINDTIVVFDRIRENFRSMRADSRTVINAAINQTLSRTVITSFVAILTMLALYVYGGGSLRGLAESMLIGAVIGTLSSIFVASTLLSFGPLKVTKQDLMPKARDEEALARRP</sequence>
<dbReference type="Proteomes" id="UP000320431">
    <property type="component" value="Unassembled WGS sequence"/>
</dbReference>
<dbReference type="AlphaFoldDB" id="A0A507ZUN3"/>
<comment type="similarity">
    <text evidence="9">Belongs to the SecD/SecF family. SecF subfamily.</text>
</comment>
<dbReference type="Pfam" id="PF02355">
    <property type="entry name" value="SecD_SecF_C"/>
    <property type="match status" value="1"/>
</dbReference>
<keyword evidence="8 9" id="KW-0472">Membrane</keyword>
<protein>
    <recommendedName>
        <fullName evidence="9">Protein-export membrane protein SecF</fullName>
    </recommendedName>
</protein>
<evidence type="ECO:0000256" key="2">
    <source>
        <dbReference type="ARBA" id="ARBA00022448"/>
    </source>
</evidence>
<keyword evidence="2 9" id="KW-0813">Transport</keyword>
<reference evidence="11 12" key="1">
    <citation type="submission" date="2019-10" db="EMBL/GenBank/DDBJ databases">
        <title>Lysobacter alkalisoli sp. nov., isolated from saline-alkaline soil.</title>
        <authorList>
            <person name="Sun J.-Q."/>
        </authorList>
    </citation>
    <scope>NUCLEOTIDE SEQUENCE [LARGE SCALE GENOMIC DNA]</scope>
    <source>
        <strain evidence="11 12">KCTC 42381</strain>
    </source>
</reference>
<gene>
    <name evidence="9 11" type="primary">secF</name>
    <name evidence="11" type="ORF">FKV24_017005</name>
</gene>
<dbReference type="GO" id="GO:0065002">
    <property type="term" value="P:intracellular protein transmembrane transport"/>
    <property type="evidence" value="ECO:0007669"/>
    <property type="project" value="UniProtKB-UniRule"/>
</dbReference>
<comment type="subcellular location">
    <subcellularLocation>
        <location evidence="1 9">Cell membrane</location>
        <topology evidence="1 9">Multi-pass membrane protein</topology>
    </subcellularLocation>
</comment>
<evidence type="ECO:0000256" key="8">
    <source>
        <dbReference type="ARBA" id="ARBA00023136"/>
    </source>
</evidence>
<keyword evidence="4 9" id="KW-0812">Transmembrane</keyword>
<keyword evidence="5 9" id="KW-0653">Protein transport</keyword>
<feature type="transmembrane region" description="Helical" evidence="9">
    <location>
        <begin position="161"/>
        <end position="182"/>
    </location>
</feature>
<dbReference type="Pfam" id="PF07549">
    <property type="entry name" value="Sec_GG"/>
    <property type="match status" value="1"/>
</dbReference>
<dbReference type="PANTHER" id="PTHR30081">
    <property type="entry name" value="PROTEIN-EXPORT MEMBRANE PROTEIN SEC"/>
    <property type="match status" value="1"/>
</dbReference>
<keyword evidence="7 9" id="KW-0811">Translocation</keyword>
<evidence type="ECO:0000256" key="1">
    <source>
        <dbReference type="ARBA" id="ARBA00004651"/>
    </source>
</evidence>
<dbReference type="InterPro" id="IPR022645">
    <property type="entry name" value="SecD/SecF_bac"/>
</dbReference>
<dbReference type="GO" id="GO:0006605">
    <property type="term" value="P:protein targeting"/>
    <property type="evidence" value="ECO:0007669"/>
    <property type="project" value="UniProtKB-UniRule"/>
</dbReference>
<feature type="domain" description="Protein export membrane protein SecD/SecF C-terminal" evidence="10">
    <location>
        <begin position="146"/>
        <end position="315"/>
    </location>
</feature>
<comment type="function">
    <text evidence="9">Part of the Sec protein translocase complex. Interacts with the SecYEG preprotein conducting channel. SecDF uses the proton motive force (PMF) to complete protein translocation after the ATP-dependent function of SecA.</text>
</comment>
<dbReference type="NCBIfam" id="TIGR00916">
    <property type="entry name" value="2A0604s01"/>
    <property type="match status" value="1"/>
</dbReference>
<evidence type="ECO:0000256" key="4">
    <source>
        <dbReference type="ARBA" id="ARBA00022692"/>
    </source>
</evidence>
<evidence type="ECO:0000256" key="9">
    <source>
        <dbReference type="HAMAP-Rule" id="MF_01464"/>
    </source>
</evidence>
<dbReference type="EMBL" id="VICD02000304">
    <property type="protein sequence ID" value="KAB8165658.1"/>
    <property type="molecule type" value="Genomic_DNA"/>
</dbReference>
<dbReference type="GO" id="GO:0005886">
    <property type="term" value="C:plasma membrane"/>
    <property type="evidence" value="ECO:0007669"/>
    <property type="project" value="UniProtKB-SubCell"/>
</dbReference>
<dbReference type="SUPFAM" id="SSF82866">
    <property type="entry name" value="Multidrug efflux transporter AcrB transmembrane domain"/>
    <property type="match status" value="1"/>
</dbReference>
<keyword evidence="3 9" id="KW-1003">Cell membrane</keyword>
<accession>A0A507ZUN3</accession>
<dbReference type="HAMAP" id="MF_01464_B">
    <property type="entry name" value="SecF_B"/>
    <property type="match status" value="1"/>
</dbReference>
<feature type="transmembrane region" description="Helical" evidence="9">
    <location>
        <begin position="258"/>
        <end position="283"/>
    </location>
</feature>
<dbReference type="Gene3D" id="1.20.1640.10">
    <property type="entry name" value="Multidrug efflux transporter AcrB transmembrane domain"/>
    <property type="match status" value="1"/>
</dbReference>
<evidence type="ECO:0000256" key="5">
    <source>
        <dbReference type="ARBA" id="ARBA00022927"/>
    </source>
</evidence>
<feature type="transmembrane region" description="Helical" evidence="9">
    <location>
        <begin position="216"/>
        <end position="237"/>
    </location>
</feature>
<dbReference type="FunFam" id="1.20.1640.10:FF:000034">
    <property type="entry name" value="Protein-export membrane protein SecF"/>
    <property type="match status" value="1"/>
</dbReference>
<dbReference type="InterPro" id="IPR005665">
    <property type="entry name" value="SecF_bac"/>
</dbReference>
<dbReference type="PRINTS" id="PR01755">
    <property type="entry name" value="SECFTRNLCASE"/>
</dbReference>
<organism evidence="11 12">
    <name type="scientific">Marilutibacter maris</name>
    <dbReference type="NCBI Taxonomy" id="1605891"/>
    <lineage>
        <taxon>Bacteria</taxon>
        <taxon>Pseudomonadati</taxon>
        <taxon>Pseudomonadota</taxon>
        <taxon>Gammaproteobacteria</taxon>
        <taxon>Lysobacterales</taxon>
        <taxon>Lysobacteraceae</taxon>
        <taxon>Marilutibacter</taxon>
    </lineage>
</organism>
<dbReference type="InterPro" id="IPR055344">
    <property type="entry name" value="SecD_SecF_C_bact"/>
</dbReference>